<dbReference type="EMBL" id="CAJNYD010002771">
    <property type="protein sequence ID" value="CAF3442697.1"/>
    <property type="molecule type" value="Genomic_DNA"/>
</dbReference>
<dbReference type="Proteomes" id="UP000663872">
    <property type="component" value="Unassembled WGS sequence"/>
</dbReference>
<organism evidence="3 5">
    <name type="scientific">Rotaria socialis</name>
    <dbReference type="NCBI Taxonomy" id="392032"/>
    <lineage>
        <taxon>Eukaryota</taxon>
        <taxon>Metazoa</taxon>
        <taxon>Spiralia</taxon>
        <taxon>Gnathifera</taxon>
        <taxon>Rotifera</taxon>
        <taxon>Eurotatoria</taxon>
        <taxon>Bdelloidea</taxon>
        <taxon>Philodinida</taxon>
        <taxon>Philodinidae</taxon>
        <taxon>Rotaria</taxon>
    </lineage>
</organism>
<protein>
    <submittedName>
        <fullName evidence="3">Uncharacterized protein</fullName>
    </submittedName>
</protein>
<evidence type="ECO:0000313" key="4">
    <source>
        <dbReference type="EMBL" id="CAF4729261.1"/>
    </source>
</evidence>
<dbReference type="Proteomes" id="UP000663833">
    <property type="component" value="Unassembled WGS sequence"/>
</dbReference>
<dbReference type="AlphaFoldDB" id="A0A820UET8"/>
<reference evidence="3" key="1">
    <citation type="submission" date="2021-02" db="EMBL/GenBank/DDBJ databases">
        <authorList>
            <person name="Nowell W R."/>
        </authorList>
    </citation>
    <scope>NUCLEOTIDE SEQUENCE</scope>
</reference>
<evidence type="ECO:0000313" key="2">
    <source>
        <dbReference type="EMBL" id="CAF3516393.1"/>
    </source>
</evidence>
<evidence type="ECO:0000313" key="5">
    <source>
        <dbReference type="Proteomes" id="UP000663851"/>
    </source>
</evidence>
<dbReference type="EMBL" id="CAJNYT010002994">
    <property type="protein sequence ID" value="CAF3516393.1"/>
    <property type="molecule type" value="Genomic_DNA"/>
</dbReference>
<dbReference type="InterPro" id="IPR029058">
    <property type="entry name" value="AB_hydrolase_fold"/>
</dbReference>
<dbReference type="EMBL" id="CAJOBO010003147">
    <property type="protein sequence ID" value="CAF4482355.1"/>
    <property type="molecule type" value="Genomic_DNA"/>
</dbReference>
<name>A0A820UET8_9BILA</name>
<comment type="caution">
    <text evidence="3">The sequence shown here is derived from an EMBL/GenBank/DDBJ whole genome shotgun (WGS) entry which is preliminary data.</text>
</comment>
<dbReference type="Proteomes" id="UP000663851">
    <property type="component" value="Unassembled WGS sequence"/>
</dbReference>
<sequence>MSCCILQVPLNYAQTNQSSISISMLLLSPPNQKNNSLFVLSQGPGESGLGLVSIIDQLIPVEYGITIIFPDHRGTEYLKNRCTIEGLNQFSMTYAARNLAILIEAFQLIGRISILGVSYGTYWLNRFLTIYPNLVQPPVMNSPLKPLLHSFTICNKEDVLTLDFFFQAQGLSSSSSDPLATDVNTPVLNTDVLYYYIAFSELWLYFNQSDIDQQALNTFQNATIIAPNLRSDLIALRDA</sequence>
<dbReference type="EMBL" id="CAJOBR010003226">
    <property type="protein sequence ID" value="CAF4729261.1"/>
    <property type="molecule type" value="Genomic_DNA"/>
</dbReference>
<proteinExistence type="predicted"/>
<dbReference type="Proteomes" id="UP000663848">
    <property type="component" value="Unassembled WGS sequence"/>
</dbReference>
<dbReference type="SUPFAM" id="SSF53474">
    <property type="entry name" value="alpha/beta-Hydrolases"/>
    <property type="match status" value="1"/>
</dbReference>
<gene>
    <name evidence="2" type="ORF">GRG538_LOCUS18493</name>
    <name evidence="3" type="ORF">HFQ381_LOCUS26376</name>
    <name evidence="1" type="ORF">LUA448_LOCUS21305</name>
    <name evidence="4" type="ORF">QYT958_LOCUS19468</name>
</gene>
<dbReference type="Gene3D" id="3.40.50.1820">
    <property type="entry name" value="alpha/beta hydrolase"/>
    <property type="match status" value="1"/>
</dbReference>
<accession>A0A820UET8</accession>
<evidence type="ECO:0000313" key="3">
    <source>
        <dbReference type="EMBL" id="CAF4482355.1"/>
    </source>
</evidence>
<evidence type="ECO:0000313" key="1">
    <source>
        <dbReference type="EMBL" id="CAF3442697.1"/>
    </source>
</evidence>